<dbReference type="NCBIfam" id="TIGR01070">
    <property type="entry name" value="mutS1"/>
    <property type="match status" value="1"/>
</dbReference>
<dbReference type="SMART" id="SM00534">
    <property type="entry name" value="MUTSac"/>
    <property type="match status" value="1"/>
</dbReference>
<dbReference type="Pfam" id="PF05190">
    <property type="entry name" value="MutS_IV"/>
    <property type="match status" value="1"/>
</dbReference>
<dbReference type="Pfam" id="PF01624">
    <property type="entry name" value="MutS_I"/>
    <property type="match status" value="1"/>
</dbReference>
<dbReference type="InterPro" id="IPR016151">
    <property type="entry name" value="DNA_mismatch_repair_MutS_N"/>
</dbReference>
<dbReference type="PIRSF" id="PIRSF037677">
    <property type="entry name" value="DNA_mis_repair_Msh6"/>
    <property type="match status" value="1"/>
</dbReference>
<dbReference type="Gene3D" id="1.10.1420.10">
    <property type="match status" value="2"/>
</dbReference>
<dbReference type="Pfam" id="PF05188">
    <property type="entry name" value="MutS_II"/>
    <property type="match status" value="1"/>
</dbReference>
<dbReference type="Proteomes" id="UP000521032">
    <property type="component" value="Unassembled WGS sequence"/>
</dbReference>
<dbReference type="Pfam" id="PF00488">
    <property type="entry name" value="MutS_V"/>
    <property type="match status" value="1"/>
</dbReference>
<accession>A0A6V7RET6</accession>
<dbReference type="Gene3D" id="3.30.420.110">
    <property type="entry name" value="MutS, connector domain"/>
    <property type="match status" value="1"/>
</dbReference>
<comment type="caution">
    <text evidence="12">The sequence shown here is derived from an EMBL/GenBank/DDBJ whole genome shotgun (WGS) entry which is preliminary data.</text>
</comment>
<reference evidence="12 13" key="1">
    <citation type="submission" date="2020-07" db="EMBL/GenBank/DDBJ databases">
        <authorList>
            <person name="Criscuolo A."/>
        </authorList>
    </citation>
    <scope>NUCLEOTIDE SEQUENCE [LARGE SCALE GENOMIC DNA]</scope>
    <source>
        <strain evidence="13">CIP 111030</strain>
    </source>
</reference>
<evidence type="ECO:0000256" key="6">
    <source>
        <dbReference type="ARBA" id="ARBA00023125"/>
    </source>
</evidence>
<dbReference type="PANTHER" id="PTHR11361:SF34">
    <property type="entry name" value="DNA MISMATCH REPAIR PROTEIN MSH1, MITOCHONDRIAL"/>
    <property type="match status" value="1"/>
</dbReference>
<gene>
    <name evidence="12" type="primary">mutS_1</name>
    <name evidence="9" type="synonym">mutS</name>
    <name evidence="12" type="ORF">JEOSCH030_01039</name>
</gene>
<dbReference type="FunFam" id="3.40.1170.10:FF:000001">
    <property type="entry name" value="DNA mismatch repair protein MutS"/>
    <property type="match status" value="1"/>
</dbReference>
<dbReference type="InterPro" id="IPR045076">
    <property type="entry name" value="MutS"/>
</dbReference>
<dbReference type="InterPro" id="IPR036187">
    <property type="entry name" value="DNA_mismatch_repair_MutS_sf"/>
</dbReference>
<dbReference type="GO" id="GO:0005524">
    <property type="term" value="F:ATP binding"/>
    <property type="evidence" value="ECO:0007669"/>
    <property type="project" value="UniProtKB-UniRule"/>
</dbReference>
<evidence type="ECO:0000256" key="10">
    <source>
        <dbReference type="RuleBase" id="RU003756"/>
    </source>
</evidence>
<evidence type="ECO:0000313" key="13">
    <source>
        <dbReference type="Proteomes" id="UP000521032"/>
    </source>
</evidence>
<dbReference type="SUPFAM" id="SSF53150">
    <property type="entry name" value="DNA repair protein MutS, domain II"/>
    <property type="match status" value="1"/>
</dbReference>
<dbReference type="InterPro" id="IPR007861">
    <property type="entry name" value="DNA_mismatch_repair_MutS_clamp"/>
</dbReference>
<comment type="function">
    <text evidence="8 9">This protein is involved in the repair of mismatches in DNA. It is possible that it carries out the mismatch recognition step. This protein has a weak ATPase activity.</text>
</comment>
<dbReference type="Gene3D" id="3.40.50.300">
    <property type="entry name" value="P-loop containing nucleotide triphosphate hydrolases"/>
    <property type="match status" value="1"/>
</dbReference>
<dbReference type="Gene3D" id="3.40.1170.10">
    <property type="entry name" value="DNA repair protein MutS, domain I"/>
    <property type="match status" value="1"/>
</dbReference>
<evidence type="ECO:0000256" key="8">
    <source>
        <dbReference type="ARBA" id="ARBA00024647"/>
    </source>
</evidence>
<evidence type="ECO:0000256" key="1">
    <source>
        <dbReference type="ARBA" id="ARBA00006271"/>
    </source>
</evidence>
<dbReference type="SUPFAM" id="SSF55271">
    <property type="entry name" value="DNA repair protein MutS, domain I"/>
    <property type="match status" value="1"/>
</dbReference>
<dbReference type="GO" id="GO:0140664">
    <property type="term" value="F:ATP-dependent DNA damage sensor activity"/>
    <property type="evidence" value="ECO:0007669"/>
    <property type="project" value="InterPro"/>
</dbReference>
<dbReference type="GO" id="GO:0003684">
    <property type="term" value="F:damaged DNA binding"/>
    <property type="evidence" value="ECO:0007669"/>
    <property type="project" value="UniProtKB-UniRule"/>
</dbReference>
<dbReference type="InterPro" id="IPR007860">
    <property type="entry name" value="DNA_mmatch_repair_MutS_con_dom"/>
</dbReference>
<dbReference type="PANTHER" id="PTHR11361">
    <property type="entry name" value="DNA MISMATCH REPAIR PROTEIN MUTS FAMILY MEMBER"/>
    <property type="match status" value="1"/>
</dbReference>
<dbReference type="InterPro" id="IPR007696">
    <property type="entry name" value="DNA_mismatch_repair_MutS_core"/>
</dbReference>
<dbReference type="FunFam" id="3.40.50.300:FF:000870">
    <property type="entry name" value="MutS protein homolog 4"/>
    <property type="match status" value="1"/>
</dbReference>
<dbReference type="InterPro" id="IPR007695">
    <property type="entry name" value="DNA_mismatch_repair_MutS-lik_N"/>
</dbReference>
<dbReference type="GO" id="GO:0006298">
    <property type="term" value="P:mismatch repair"/>
    <property type="evidence" value="ECO:0007669"/>
    <property type="project" value="UniProtKB-UniRule"/>
</dbReference>
<protein>
    <recommendedName>
        <fullName evidence="2 9">DNA mismatch repair protein MutS</fullName>
    </recommendedName>
</protein>
<evidence type="ECO:0000259" key="11">
    <source>
        <dbReference type="PROSITE" id="PS00486"/>
    </source>
</evidence>
<dbReference type="InterPro" id="IPR017261">
    <property type="entry name" value="DNA_mismatch_repair_MutS/MSH"/>
</dbReference>
<dbReference type="InterPro" id="IPR005748">
    <property type="entry name" value="DNA_mismatch_repair_MutS"/>
</dbReference>
<evidence type="ECO:0000256" key="5">
    <source>
        <dbReference type="ARBA" id="ARBA00022840"/>
    </source>
</evidence>
<keyword evidence="13" id="KW-1185">Reference proteome</keyword>
<dbReference type="InterPro" id="IPR036678">
    <property type="entry name" value="MutS_con_dom_sf"/>
</dbReference>
<dbReference type="GO" id="GO:0030983">
    <property type="term" value="F:mismatched DNA binding"/>
    <property type="evidence" value="ECO:0007669"/>
    <property type="project" value="InterPro"/>
</dbReference>
<evidence type="ECO:0000256" key="7">
    <source>
        <dbReference type="ARBA" id="ARBA00023204"/>
    </source>
</evidence>
<dbReference type="PROSITE" id="PS00486">
    <property type="entry name" value="DNA_MISMATCH_REPAIR_2"/>
    <property type="match status" value="1"/>
</dbReference>
<evidence type="ECO:0000256" key="4">
    <source>
        <dbReference type="ARBA" id="ARBA00022763"/>
    </source>
</evidence>
<dbReference type="Pfam" id="PF05192">
    <property type="entry name" value="MutS_III"/>
    <property type="match status" value="1"/>
</dbReference>
<comment type="similarity">
    <text evidence="1 9 10">Belongs to the DNA mismatch repair MutS family.</text>
</comment>
<feature type="binding site" evidence="9">
    <location>
        <begin position="595"/>
        <end position="602"/>
    </location>
    <ligand>
        <name>ATP</name>
        <dbReference type="ChEBI" id="CHEBI:30616"/>
    </ligand>
</feature>
<dbReference type="InterPro" id="IPR027417">
    <property type="entry name" value="P-loop_NTPase"/>
</dbReference>
<evidence type="ECO:0000256" key="3">
    <source>
        <dbReference type="ARBA" id="ARBA00022741"/>
    </source>
</evidence>
<sequence length="836" mass="96186">MTNVTPMMKQYFSIKEDHKDALLLFRLGDFYELFYDDAVTAAKVLEITLTTRDKKNNIPMAGVPHHSAKGYIEKLINHGYKVAICEQMEDPKEVKGMVKREVVRIITPGTLIDDFGIDSGESNFILSVYFNNQTYEVSYSDISTGEIYQFDTTDLEVVTSEIRRITPREIVVNSHALKSVRDMFYEPPMITVKDTFETHDIELNSDVLNRNAVDLLLSYIETQNMKPLEHLKPVEKYNVHAYLKLNYAALSNLELLENLQTKKQKGSLYWYLNHTETPMGKRRLRRLIEQPLVNKEDIINRQNIVEILLDNFLPREDMKNLLNNVYDIERLVGRMSFGNIDVKGLIQLRDSLEHLPEIETLLIETKLTDNHIFRNFDNMSDIYNTLKVLKDEAPKTIREGEIFKSGVSEALDELREIRDNSRVWLENYLEKERERTGIKNMKIGFNKVFGYFIEISKGQATSFDSDAYGYTRRQTLTNAERYITDELKSMEDKILKSEDESILLEYRMFLELKDMLSEHITRLQIIAEQLAMLDVFISFATVANMYRLVKPEFSDSILELKDSRHPIVEKMSGETNYVPNDVKLDQDTGIYLITGPNMSGKSTYMRQIALIAIMAQMGMFVPASKATVPIFDAIFTRIGASDDLSSGKSTFMIEMMEANEALKHATKDSLLIFDEIGRGTSTYDGMALAEAMLLYIHNKIGAKTLFSTHYHELTELDKRLHRLVNVHVKATEHNGELIFLHKVEYGAVEKSYGIHVAELAGLPLEVIVEARNILSTLEVNETSNVRQLELDLMDNDTSKFDDTNTEILEQIKNLNINELSPLDALMFIDKIKKEMK</sequence>
<keyword evidence="5 9" id="KW-0067">ATP-binding</keyword>
<evidence type="ECO:0000256" key="9">
    <source>
        <dbReference type="HAMAP-Rule" id="MF_00096"/>
    </source>
</evidence>
<evidence type="ECO:0000256" key="2">
    <source>
        <dbReference type="ARBA" id="ARBA00021982"/>
    </source>
</evidence>
<dbReference type="EMBL" id="CAJEWE010000010">
    <property type="protein sequence ID" value="CAD2076294.1"/>
    <property type="molecule type" value="Genomic_DNA"/>
</dbReference>
<proteinExistence type="inferred from homology"/>
<evidence type="ECO:0000313" key="12">
    <source>
        <dbReference type="EMBL" id="CAD2076294.1"/>
    </source>
</evidence>
<dbReference type="InterPro" id="IPR000432">
    <property type="entry name" value="DNA_mismatch_repair_MutS_C"/>
</dbReference>
<organism evidence="12 13">
    <name type="scientific">Phocicoccus schoeneichii</name>
    <dbReference type="NCBI Taxonomy" id="1812261"/>
    <lineage>
        <taxon>Bacteria</taxon>
        <taxon>Bacillati</taxon>
        <taxon>Bacillota</taxon>
        <taxon>Bacilli</taxon>
        <taxon>Bacillales</taxon>
        <taxon>Salinicoccaceae</taxon>
        <taxon>Phocicoccus</taxon>
    </lineage>
</organism>
<dbReference type="HAMAP" id="MF_00096">
    <property type="entry name" value="MutS"/>
    <property type="match status" value="1"/>
</dbReference>
<feature type="domain" description="DNA mismatch repair proteins mutS family" evidence="11">
    <location>
        <begin position="669"/>
        <end position="685"/>
    </location>
</feature>
<keyword evidence="4 9" id="KW-0227">DNA damage</keyword>
<dbReference type="SUPFAM" id="SSF52540">
    <property type="entry name" value="P-loop containing nucleoside triphosphate hydrolases"/>
    <property type="match status" value="1"/>
</dbReference>
<name>A0A6V7RET6_9BACL</name>
<keyword evidence="3 9" id="KW-0547">Nucleotide-binding</keyword>
<dbReference type="RefSeq" id="WP_186087203.1">
    <property type="nucleotide sequence ID" value="NZ_BMDB01000001.1"/>
</dbReference>
<keyword evidence="6 9" id="KW-0238">DNA-binding</keyword>
<dbReference type="NCBIfam" id="NF003810">
    <property type="entry name" value="PRK05399.1"/>
    <property type="match status" value="1"/>
</dbReference>
<keyword evidence="7 9" id="KW-0234">DNA repair</keyword>
<dbReference type="CDD" id="cd03284">
    <property type="entry name" value="ABC_MutS1"/>
    <property type="match status" value="1"/>
</dbReference>
<dbReference type="GO" id="GO:0005829">
    <property type="term" value="C:cytosol"/>
    <property type="evidence" value="ECO:0007669"/>
    <property type="project" value="TreeGrafter"/>
</dbReference>
<dbReference type="SMART" id="SM00533">
    <property type="entry name" value="MUTSd"/>
    <property type="match status" value="1"/>
</dbReference>
<dbReference type="SUPFAM" id="SSF48334">
    <property type="entry name" value="DNA repair protein MutS, domain III"/>
    <property type="match status" value="1"/>
</dbReference>
<dbReference type="AlphaFoldDB" id="A0A6V7RET6"/>